<reference evidence="6 7" key="1">
    <citation type="submission" date="2018-11" db="EMBL/GenBank/DDBJ databases">
        <authorList>
            <person name="Zhou Z."/>
            <person name="Wang G."/>
        </authorList>
    </citation>
    <scope>NUCLEOTIDE SEQUENCE [LARGE SCALE GENOMIC DNA]</scope>
    <source>
        <strain evidence="6 7">KCTC52004</strain>
    </source>
</reference>
<dbReference type="AlphaFoldDB" id="A0A3P1BS14"/>
<sequence length="155" mass="17595">MVHFLTRNKLVILYGISLALLLFLLKWLELRFLVINHATEIYIGSIALLFTALGIWLAQKLMKPKVETVVVEKPVYISQAGFVLNEMELVKTGLSKRELEVLQLIAEGLSNQEIASRLFVSLNTVKTHSSNVLEKLEVKRRTQAIEKAKRLSLIP</sequence>
<dbReference type="SUPFAM" id="SSF46894">
    <property type="entry name" value="C-terminal effector domain of the bipartite response regulators"/>
    <property type="match status" value="1"/>
</dbReference>
<dbReference type="InterPro" id="IPR016032">
    <property type="entry name" value="Sig_transdc_resp-reg_C-effctor"/>
</dbReference>
<dbReference type="RefSeq" id="WP_124874031.1">
    <property type="nucleotide sequence ID" value="NZ_RQJO01000008.1"/>
</dbReference>
<dbReference type="PROSITE" id="PS00622">
    <property type="entry name" value="HTH_LUXR_1"/>
    <property type="match status" value="1"/>
</dbReference>
<feature type="transmembrane region" description="Helical" evidence="4">
    <location>
        <begin position="41"/>
        <end position="58"/>
    </location>
</feature>
<gene>
    <name evidence="6" type="ORF">EHT25_10060</name>
</gene>
<name>A0A3P1BS14_9BACT</name>
<dbReference type="PRINTS" id="PR00038">
    <property type="entry name" value="HTHLUXR"/>
</dbReference>
<dbReference type="Pfam" id="PF00196">
    <property type="entry name" value="GerE"/>
    <property type="match status" value="1"/>
</dbReference>
<dbReference type="PANTHER" id="PTHR44688:SF16">
    <property type="entry name" value="DNA-BINDING TRANSCRIPTIONAL ACTIVATOR DEVR_DOSR"/>
    <property type="match status" value="1"/>
</dbReference>
<accession>A0A3P1BS14</accession>
<keyword evidence="4" id="KW-1133">Transmembrane helix</keyword>
<dbReference type="PANTHER" id="PTHR44688">
    <property type="entry name" value="DNA-BINDING TRANSCRIPTIONAL ACTIVATOR DEVR_DOSR"/>
    <property type="match status" value="1"/>
</dbReference>
<organism evidence="6 7">
    <name type="scientific">Larkinella rosea</name>
    <dbReference type="NCBI Taxonomy" id="2025312"/>
    <lineage>
        <taxon>Bacteria</taxon>
        <taxon>Pseudomonadati</taxon>
        <taxon>Bacteroidota</taxon>
        <taxon>Cytophagia</taxon>
        <taxon>Cytophagales</taxon>
        <taxon>Spirosomataceae</taxon>
        <taxon>Larkinella</taxon>
    </lineage>
</organism>
<evidence type="ECO:0000256" key="1">
    <source>
        <dbReference type="ARBA" id="ARBA00023015"/>
    </source>
</evidence>
<dbReference type="Proteomes" id="UP000271925">
    <property type="component" value="Unassembled WGS sequence"/>
</dbReference>
<keyword evidence="4" id="KW-0812">Transmembrane</keyword>
<dbReference type="GO" id="GO:0006355">
    <property type="term" value="P:regulation of DNA-templated transcription"/>
    <property type="evidence" value="ECO:0007669"/>
    <property type="project" value="InterPro"/>
</dbReference>
<feature type="transmembrane region" description="Helical" evidence="4">
    <location>
        <begin position="12"/>
        <end position="29"/>
    </location>
</feature>
<dbReference type="PROSITE" id="PS50043">
    <property type="entry name" value="HTH_LUXR_2"/>
    <property type="match status" value="1"/>
</dbReference>
<keyword evidence="1" id="KW-0805">Transcription regulation</keyword>
<proteinExistence type="predicted"/>
<keyword evidence="4" id="KW-0472">Membrane</keyword>
<dbReference type="OrthoDB" id="9807565at2"/>
<evidence type="ECO:0000256" key="4">
    <source>
        <dbReference type="SAM" id="Phobius"/>
    </source>
</evidence>
<evidence type="ECO:0000313" key="6">
    <source>
        <dbReference type="EMBL" id="RRB03872.1"/>
    </source>
</evidence>
<evidence type="ECO:0000256" key="2">
    <source>
        <dbReference type="ARBA" id="ARBA00023125"/>
    </source>
</evidence>
<evidence type="ECO:0000313" key="7">
    <source>
        <dbReference type="Proteomes" id="UP000271925"/>
    </source>
</evidence>
<protein>
    <submittedName>
        <fullName evidence="6">DNA-binding response regulator</fullName>
    </submittedName>
</protein>
<dbReference type="InterPro" id="IPR000792">
    <property type="entry name" value="Tscrpt_reg_LuxR_C"/>
</dbReference>
<dbReference type="Gene3D" id="1.10.10.10">
    <property type="entry name" value="Winged helix-like DNA-binding domain superfamily/Winged helix DNA-binding domain"/>
    <property type="match status" value="1"/>
</dbReference>
<dbReference type="SMART" id="SM00421">
    <property type="entry name" value="HTH_LUXR"/>
    <property type="match status" value="1"/>
</dbReference>
<evidence type="ECO:0000256" key="3">
    <source>
        <dbReference type="ARBA" id="ARBA00023163"/>
    </source>
</evidence>
<keyword evidence="3" id="KW-0804">Transcription</keyword>
<keyword evidence="2 6" id="KW-0238">DNA-binding</keyword>
<dbReference type="GO" id="GO:0003677">
    <property type="term" value="F:DNA binding"/>
    <property type="evidence" value="ECO:0007669"/>
    <property type="project" value="UniProtKB-KW"/>
</dbReference>
<dbReference type="InterPro" id="IPR036388">
    <property type="entry name" value="WH-like_DNA-bd_sf"/>
</dbReference>
<dbReference type="CDD" id="cd06170">
    <property type="entry name" value="LuxR_C_like"/>
    <property type="match status" value="1"/>
</dbReference>
<keyword evidence="7" id="KW-1185">Reference proteome</keyword>
<feature type="domain" description="HTH luxR-type" evidence="5">
    <location>
        <begin position="86"/>
        <end position="152"/>
    </location>
</feature>
<comment type="caution">
    <text evidence="6">The sequence shown here is derived from an EMBL/GenBank/DDBJ whole genome shotgun (WGS) entry which is preliminary data.</text>
</comment>
<evidence type="ECO:0000259" key="5">
    <source>
        <dbReference type="PROSITE" id="PS50043"/>
    </source>
</evidence>
<dbReference type="EMBL" id="RQJO01000008">
    <property type="protein sequence ID" value="RRB03872.1"/>
    <property type="molecule type" value="Genomic_DNA"/>
</dbReference>